<evidence type="ECO:0000256" key="4">
    <source>
        <dbReference type="RuleBase" id="RU003423"/>
    </source>
</evidence>
<dbReference type="InterPro" id="IPR023213">
    <property type="entry name" value="CAT-like_dom_sf"/>
</dbReference>
<dbReference type="Pfam" id="PF02817">
    <property type="entry name" value="E3_binding"/>
    <property type="match status" value="1"/>
</dbReference>
<dbReference type="SUPFAM" id="SSF47005">
    <property type="entry name" value="Peripheral subunit-binding domain of 2-oxo acid dehydrogenase complex"/>
    <property type="match status" value="1"/>
</dbReference>
<dbReference type="Gene3D" id="2.40.50.100">
    <property type="match status" value="1"/>
</dbReference>
<dbReference type="SUPFAM" id="SSF52777">
    <property type="entry name" value="CoA-dependent acyltransferases"/>
    <property type="match status" value="1"/>
</dbReference>
<dbReference type="PROSITE" id="PS51826">
    <property type="entry name" value="PSBD"/>
    <property type="match status" value="1"/>
</dbReference>
<evidence type="ECO:0000256" key="2">
    <source>
        <dbReference type="ARBA" id="ARBA00007317"/>
    </source>
</evidence>
<dbReference type="PROSITE" id="PS50968">
    <property type="entry name" value="BIOTINYL_LIPOYL"/>
    <property type="match status" value="1"/>
</dbReference>
<dbReference type="AlphaFoldDB" id="A0A6N7Z2H8"/>
<dbReference type="InterPro" id="IPR011053">
    <property type="entry name" value="Single_hybrid_motif"/>
</dbReference>
<dbReference type="InterPro" id="IPR000089">
    <property type="entry name" value="Biotin_lipoyl"/>
</dbReference>
<proteinExistence type="inferred from homology"/>
<evidence type="ECO:0000256" key="3">
    <source>
        <dbReference type="ARBA" id="ARBA00022823"/>
    </source>
</evidence>
<feature type="compositionally biased region" description="Low complexity" evidence="5">
    <location>
        <begin position="97"/>
        <end position="115"/>
    </location>
</feature>
<evidence type="ECO:0000259" key="7">
    <source>
        <dbReference type="PROSITE" id="PS51826"/>
    </source>
</evidence>
<dbReference type="PANTHER" id="PTHR23151:SF90">
    <property type="entry name" value="DIHYDROLIPOYLLYSINE-RESIDUE ACETYLTRANSFERASE COMPONENT OF PYRUVATE DEHYDROGENASE COMPLEX, MITOCHONDRIAL-RELATED"/>
    <property type="match status" value="1"/>
</dbReference>
<keyword evidence="4" id="KW-0012">Acyltransferase</keyword>
<evidence type="ECO:0000313" key="9">
    <source>
        <dbReference type="Proteomes" id="UP000440096"/>
    </source>
</evidence>
<evidence type="ECO:0000256" key="5">
    <source>
        <dbReference type="SAM" id="MobiDB-lite"/>
    </source>
</evidence>
<dbReference type="Pfam" id="PF00364">
    <property type="entry name" value="Biotin_lipoyl"/>
    <property type="match status" value="1"/>
</dbReference>
<feature type="domain" description="Peripheral subunit-binding (PSBD)" evidence="7">
    <location>
        <begin position="131"/>
        <end position="168"/>
    </location>
</feature>
<dbReference type="Proteomes" id="UP000440096">
    <property type="component" value="Unassembled WGS sequence"/>
</dbReference>
<dbReference type="Gene3D" id="3.30.559.10">
    <property type="entry name" value="Chloramphenicol acetyltransferase-like domain"/>
    <property type="match status" value="1"/>
</dbReference>
<keyword evidence="3 4" id="KW-0450">Lipoyl</keyword>
<keyword evidence="8" id="KW-0670">Pyruvate</keyword>
<evidence type="ECO:0000313" key="8">
    <source>
        <dbReference type="EMBL" id="MTD55119.1"/>
    </source>
</evidence>
<dbReference type="InterPro" id="IPR036625">
    <property type="entry name" value="E3-bd_dom_sf"/>
</dbReference>
<dbReference type="EMBL" id="WMBA01000018">
    <property type="protein sequence ID" value="MTD55119.1"/>
    <property type="molecule type" value="Genomic_DNA"/>
</dbReference>
<evidence type="ECO:0000259" key="6">
    <source>
        <dbReference type="PROSITE" id="PS50968"/>
    </source>
</evidence>
<dbReference type="EC" id="2.3.1.-" evidence="4"/>
<comment type="cofactor">
    <cofactor evidence="1 4">
        <name>(R)-lipoate</name>
        <dbReference type="ChEBI" id="CHEBI:83088"/>
    </cofactor>
</comment>
<feature type="region of interest" description="Disordered" evidence="5">
    <location>
        <begin position="97"/>
        <end position="129"/>
    </location>
</feature>
<evidence type="ECO:0000256" key="1">
    <source>
        <dbReference type="ARBA" id="ARBA00001938"/>
    </source>
</evidence>
<dbReference type="GO" id="GO:0045254">
    <property type="term" value="C:pyruvate dehydrogenase complex"/>
    <property type="evidence" value="ECO:0007669"/>
    <property type="project" value="InterPro"/>
</dbReference>
<name>A0A6N7Z2H8_9PSEU</name>
<dbReference type="OrthoDB" id="9805770at2"/>
<dbReference type="CDD" id="cd06849">
    <property type="entry name" value="lipoyl_domain"/>
    <property type="match status" value="1"/>
</dbReference>
<dbReference type="RefSeq" id="WP_154757326.1">
    <property type="nucleotide sequence ID" value="NZ_WMBA01000018.1"/>
</dbReference>
<dbReference type="SUPFAM" id="SSF51230">
    <property type="entry name" value="Single hybrid motif"/>
    <property type="match status" value="1"/>
</dbReference>
<comment type="caution">
    <text evidence="8">The sequence shown here is derived from an EMBL/GenBank/DDBJ whole genome shotgun (WGS) entry which is preliminary data.</text>
</comment>
<gene>
    <name evidence="8" type="ORF">GKO32_14175</name>
</gene>
<dbReference type="Gene3D" id="4.10.320.10">
    <property type="entry name" value="E3-binding domain"/>
    <property type="match status" value="1"/>
</dbReference>
<accession>A0A6N7Z2H8</accession>
<dbReference type="Pfam" id="PF00198">
    <property type="entry name" value="2-oxoacid_dh"/>
    <property type="match status" value="1"/>
</dbReference>
<protein>
    <recommendedName>
        <fullName evidence="4">Dihydrolipoamide acetyltransferase component of pyruvate dehydrogenase complex</fullName>
        <ecNumber evidence="4">2.3.1.-</ecNumber>
    </recommendedName>
</protein>
<dbReference type="InterPro" id="IPR045257">
    <property type="entry name" value="E2/Pdx1"/>
</dbReference>
<keyword evidence="4 8" id="KW-0808">Transferase</keyword>
<dbReference type="PANTHER" id="PTHR23151">
    <property type="entry name" value="DIHYDROLIPOAMIDE ACETYL/SUCCINYL-TRANSFERASE-RELATED"/>
    <property type="match status" value="1"/>
</dbReference>
<comment type="similarity">
    <text evidence="2 4">Belongs to the 2-oxoacid dehydrogenase family.</text>
</comment>
<dbReference type="GO" id="GO:0006086">
    <property type="term" value="P:pyruvate decarboxylation to acetyl-CoA"/>
    <property type="evidence" value="ECO:0007669"/>
    <property type="project" value="InterPro"/>
</dbReference>
<keyword evidence="9" id="KW-1185">Reference proteome</keyword>
<organism evidence="8 9">
    <name type="scientific">Amycolatopsis pithecellobii</name>
    <dbReference type="NCBI Taxonomy" id="664692"/>
    <lineage>
        <taxon>Bacteria</taxon>
        <taxon>Bacillati</taxon>
        <taxon>Actinomycetota</taxon>
        <taxon>Actinomycetes</taxon>
        <taxon>Pseudonocardiales</taxon>
        <taxon>Pseudonocardiaceae</taxon>
        <taxon>Amycolatopsis</taxon>
    </lineage>
</organism>
<dbReference type="InterPro" id="IPR004167">
    <property type="entry name" value="PSBD"/>
</dbReference>
<feature type="domain" description="Lipoyl-binding" evidence="6">
    <location>
        <begin position="2"/>
        <end position="77"/>
    </location>
</feature>
<reference evidence="8 9" key="1">
    <citation type="submission" date="2019-11" db="EMBL/GenBank/DDBJ databases">
        <title>Draft genome of Amycolatopsis RM579.</title>
        <authorList>
            <person name="Duangmal K."/>
            <person name="Mingma R."/>
        </authorList>
    </citation>
    <scope>NUCLEOTIDE SEQUENCE [LARGE SCALE GENOMIC DNA]</scope>
    <source>
        <strain evidence="8 9">RM579</strain>
    </source>
</reference>
<dbReference type="GO" id="GO:0016746">
    <property type="term" value="F:acyltransferase activity"/>
    <property type="evidence" value="ECO:0007669"/>
    <property type="project" value="UniProtKB-KW"/>
</dbReference>
<sequence>MPAVIRMPELLAGAAEAVLLTWYVSPGDEVTAGQAVAEIEADKATVDFEAEHSGVAAGLLVETGQSVAVGTPILVLAGNGESVDEAMAGFAEPEAAAIPPSTAPSTVSSPALSTSDNGAVATQPAPPDRQFATPLVRKLAREHGVELTTITGTGPGGRVVRRDLERHLAQAPTPPEPVAPQASPQPAPADETGYVDIPHTGMRRAIARRLTESKNTVPHFYLEADCRVDALLELRRTIKNDESLPVTPSVNDFVLKAVAAAFTEVPDANVVWTADAVRKFDSVSIAVAVAIGNGLVTPVIRNVERRSLGDISRTTADLAARAREGGLKQAELEGGSFAVSNLGMYGIERFSAIISPPHSGILAVGAAAKRPVAKENGELGVATMMTVTLSGDHRALDGALGARWLTAFQRIIENPLRILV</sequence>
<dbReference type="InterPro" id="IPR001078">
    <property type="entry name" value="2-oxoacid_DH_actylTfrase"/>
</dbReference>